<name>A0A1Z4JM92_LEPBY</name>
<evidence type="ECO:0000259" key="8">
    <source>
        <dbReference type="PROSITE" id="PS50113"/>
    </source>
</evidence>
<dbReference type="SMART" id="SM00387">
    <property type="entry name" value="HATPase_c"/>
    <property type="match status" value="1"/>
</dbReference>
<dbReference type="EMBL" id="AP018203">
    <property type="protein sequence ID" value="BAY57737.1"/>
    <property type="molecule type" value="Genomic_DNA"/>
</dbReference>
<dbReference type="SMART" id="SM00388">
    <property type="entry name" value="HisKA"/>
    <property type="match status" value="1"/>
</dbReference>
<dbReference type="SUPFAM" id="SSF55785">
    <property type="entry name" value="PYP-like sensor domain (PAS domain)"/>
    <property type="match status" value="2"/>
</dbReference>
<dbReference type="PROSITE" id="PS50113">
    <property type="entry name" value="PAC"/>
    <property type="match status" value="2"/>
</dbReference>
<dbReference type="InterPro" id="IPR036097">
    <property type="entry name" value="HisK_dim/P_sf"/>
</dbReference>
<dbReference type="InterPro" id="IPR013655">
    <property type="entry name" value="PAS_fold_3"/>
</dbReference>
<dbReference type="InterPro" id="IPR013656">
    <property type="entry name" value="PAS_4"/>
</dbReference>
<dbReference type="PANTHER" id="PTHR43065">
    <property type="entry name" value="SENSOR HISTIDINE KINASE"/>
    <property type="match status" value="1"/>
</dbReference>
<dbReference type="InterPro" id="IPR035965">
    <property type="entry name" value="PAS-like_dom_sf"/>
</dbReference>
<evidence type="ECO:0000313" key="9">
    <source>
        <dbReference type="EMBL" id="BAY57737.1"/>
    </source>
</evidence>
<keyword evidence="4 9" id="KW-0808">Transferase</keyword>
<dbReference type="InterPro" id="IPR003594">
    <property type="entry name" value="HATPase_dom"/>
</dbReference>
<dbReference type="Pfam" id="PF08448">
    <property type="entry name" value="PAS_4"/>
    <property type="match status" value="1"/>
</dbReference>
<proteinExistence type="predicted"/>
<dbReference type="InterPro" id="IPR036890">
    <property type="entry name" value="HATPase_C_sf"/>
</dbReference>
<dbReference type="Proteomes" id="UP000217895">
    <property type="component" value="Chromosome"/>
</dbReference>
<dbReference type="SUPFAM" id="SSF55781">
    <property type="entry name" value="GAF domain-like"/>
    <property type="match status" value="2"/>
</dbReference>
<dbReference type="Pfam" id="PF02518">
    <property type="entry name" value="HATPase_c"/>
    <property type="match status" value="1"/>
</dbReference>
<dbReference type="SMART" id="SM00086">
    <property type="entry name" value="PAC"/>
    <property type="match status" value="2"/>
</dbReference>
<dbReference type="Gene3D" id="3.30.450.20">
    <property type="entry name" value="PAS domain"/>
    <property type="match status" value="2"/>
</dbReference>
<feature type="domain" description="Histidine kinase" evidence="6">
    <location>
        <begin position="647"/>
        <end position="900"/>
    </location>
</feature>
<dbReference type="InterPro" id="IPR001610">
    <property type="entry name" value="PAC"/>
</dbReference>
<accession>A0A1Z4JM92</accession>
<dbReference type="InterPro" id="IPR000700">
    <property type="entry name" value="PAS-assoc_C"/>
</dbReference>
<evidence type="ECO:0000256" key="4">
    <source>
        <dbReference type="ARBA" id="ARBA00022777"/>
    </source>
</evidence>
<feature type="domain" description="PAC" evidence="8">
    <location>
        <begin position="233"/>
        <end position="285"/>
    </location>
</feature>
<organism evidence="9 10">
    <name type="scientific">Leptolyngbya boryana NIES-2135</name>
    <dbReference type="NCBI Taxonomy" id="1973484"/>
    <lineage>
        <taxon>Bacteria</taxon>
        <taxon>Bacillati</taxon>
        <taxon>Cyanobacteriota</taxon>
        <taxon>Cyanophyceae</taxon>
        <taxon>Leptolyngbyales</taxon>
        <taxon>Leptolyngbyaceae</taxon>
        <taxon>Leptolyngbya group</taxon>
        <taxon>Leptolyngbya</taxon>
    </lineage>
</organism>
<dbReference type="EC" id="2.7.13.3" evidence="2"/>
<dbReference type="Pfam" id="PF01590">
    <property type="entry name" value="GAF"/>
    <property type="match status" value="2"/>
</dbReference>
<dbReference type="SMART" id="SM00091">
    <property type="entry name" value="PAS"/>
    <property type="match status" value="1"/>
</dbReference>
<keyword evidence="4 9" id="KW-0418">Kinase</keyword>
<dbReference type="InterPro" id="IPR003018">
    <property type="entry name" value="GAF"/>
</dbReference>
<comment type="catalytic activity">
    <reaction evidence="1">
        <text>ATP + protein L-histidine = ADP + protein N-phospho-L-histidine.</text>
        <dbReference type="EC" id="2.7.13.3"/>
    </reaction>
</comment>
<dbReference type="PROSITE" id="PS50109">
    <property type="entry name" value="HIS_KIN"/>
    <property type="match status" value="1"/>
</dbReference>
<dbReference type="SUPFAM" id="SSF47384">
    <property type="entry name" value="Homodimeric domain of signal transducing histidine kinase"/>
    <property type="match status" value="1"/>
</dbReference>
<dbReference type="InterPro" id="IPR003661">
    <property type="entry name" value="HisK_dim/P_dom"/>
</dbReference>
<dbReference type="Gene3D" id="3.30.565.10">
    <property type="entry name" value="Histidine kinase-like ATPase, C-terminal domain"/>
    <property type="match status" value="1"/>
</dbReference>
<dbReference type="SMART" id="SM00065">
    <property type="entry name" value="GAF"/>
    <property type="match status" value="2"/>
</dbReference>
<dbReference type="InterPro" id="IPR000014">
    <property type="entry name" value="PAS"/>
</dbReference>
<dbReference type="CDD" id="cd00082">
    <property type="entry name" value="HisKA"/>
    <property type="match status" value="1"/>
</dbReference>
<evidence type="ECO:0000259" key="7">
    <source>
        <dbReference type="PROSITE" id="PS50112"/>
    </source>
</evidence>
<evidence type="ECO:0000313" key="10">
    <source>
        <dbReference type="Proteomes" id="UP000217895"/>
    </source>
</evidence>
<gene>
    <name evidence="9" type="ORF">NIES2135_46080</name>
</gene>
<dbReference type="PRINTS" id="PR00344">
    <property type="entry name" value="BCTRLSENSOR"/>
</dbReference>
<evidence type="ECO:0000256" key="3">
    <source>
        <dbReference type="ARBA" id="ARBA00022553"/>
    </source>
</evidence>
<dbReference type="GO" id="GO:0000155">
    <property type="term" value="F:phosphorelay sensor kinase activity"/>
    <property type="evidence" value="ECO:0007669"/>
    <property type="project" value="InterPro"/>
</dbReference>
<dbReference type="SUPFAM" id="SSF55874">
    <property type="entry name" value="ATPase domain of HSP90 chaperone/DNA topoisomerase II/histidine kinase"/>
    <property type="match status" value="1"/>
</dbReference>
<dbReference type="NCBIfam" id="TIGR00229">
    <property type="entry name" value="sensory_box"/>
    <property type="match status" value="2"/>
</dbReference>
<evidence type="ECO:0000256" key="2">
    <source>
        <dbReference type="ARBA" id="ARBA00012438"/>
    </source>
</evidence>
<dbReference type="InterPro" id="IPR029016">
    <property type="entry name" value="GAF-like_dom_sf"/>
</dbReference>
<evidence type="ECO:0000256" key="5">
    <source>
        <dbReference type="ARBA" id="ARBA00023012"/>
    </source>
</evidence>
<dbReference type="Pfam" id="PF08447">
    <property type="entry name" value="PAS_3"/>
    <property type="match status" value="1"/>
</dbReference>
<sequence>MADVNYRLLELHRFPIGLKQNPLQLLNHLWEGVSYGLALLEVLKQEQTFRYVAANSKFAAMSSVDIEHLIGQTLNEALPTETTRIYHDCCWQCIHSNQPITFEQSFDRNGQKSWWQITINPLKNQDEQIDQVLISAIDISDRIQTDMEQQQAYATLAKSEAKFRHLVENANDLITTWTLDGTITYLSPGFYTLYGHSPDKWVGRSFAPLAHPDDLPGCLMASQQAVETGKKHSGIEFRRQYQQGNWLWSSINMVPIQDADGKITSVQGIIRDIHASKQQQAALRFIVEETVSKTGDEFFRSCVRSLSEIFQTQYAFITQCTDQTYSQCDMLVFWTGQHFAEPYTFNLAKTPCEYVLQNKVGLFLESLQTQFPDDPNLATLQAESYLGAAITDSQGQAIGTIGVIDTRHFAENVETAQSILQLFAARVGVEMERNTAEAALREYAERQALINRLTNQIRNSLDVNSILETTIQELYTLLQVDWCAFTWYDPSVTPAVWKVVADQSHHQSSLVGSCSPDLIGSTDEIIPHLDTIRIDQAESYQEPSHRASLMASGVQSRLCVPIQTQREQIGMILCDHQQQQHTWTDREVELVQAVADQLAIAINQADLYEQSRSKSKTLQATLKELRQTQAQMIQSEKMSSLGQLVAGIAHEINNPVNFIHGNVNYVDEYARGLLELVTLYQQSYPESTDAISEKIEDLDLDFVRHDLPKLLDSMQVGTERIREIVKSLRLFSRLDESEFKPVNLHDGIESTLMILQNRLKSRQSDSEIEVIKNYGALPLIECFAGQLNQVFMNILTNAIDAVEEKRSRIPSHPATIQITTAVTEDQQAIIRFADNGIGIPESIQAQIFDPFFTTKPIGQGTGMGMSISYQIVTEKHRGQIICHSTPDHGTEFVVQIPIHQIRPQQ</sequence>
<keyword evidence="3" id="KW-0597">Phosphoprotein</keyword>
<dbReference type="Gene3D" id="3.30.450.40">
    <property type="match status" value="2"/>
</dbReference>
<reference evidence="9 10" key="1">
    <citation type="submission" date="2017-06" db="EMBL/GenBank/DDBJ databases">
        <title>Genome sequencing of cyanobaciteial culture collection at National Institute for Environmental Studies (NIES).</title>
        <authorList>
            <person name="Hirose Y."/>
            <person name="Shimura Y."/>
            <person name="Fujisawa T."/>
            <person name="Nakamura Y."/>
            <person name="Kawachi M."/>
        </authorList>
    </citation>
    <scope>NUCLEOTIDE SEQUENCE [LARGE SCALE GENOMIC DNA]</scope>
    <source>
        <strain evidence="9 10">NIES-2135</strain>
    </source>
</reference>
<dbReference type="AlphaFoldDB" id="A0A1Z4JM92"/>
<keyword evidence="5" id="KW-0902">Two-component regulatory system</keyword>
<dbReference type="PROSITE" id="PS50112">
    <property type="entry name" value="PAS"/>
    <property type="match status" value="1"/>
</dbReference>
<feature type="domain" description="PAC" evidence="8">
    <location>
        <begin position="96"/>
        <end position="151"/>
    </location>
</feature>
<feature type="domain" description="PAS" evidence="7">
    <location>
        <begin position="159"/>
        <end position="229"/>
    </location>
</feature>
<evidence type="ECO:0000259" key="6">
    <source>
        <dbReference type="PROSITE" id="PS50109"/>
    </source>
</evidence>
<dbReference type="PANTHER" id="PTHR43065:SF50">
    <property type="entry name" value="HISTIDINE KINASE"/>
    <property type="match status" value="1"/>
</dbReference>
<protein>
    <recommendedName>
        <fullName evidence="2">histidine kinase</fullName>
        <ecNumber evidence="2">2.7.13.3</ecNumber>
    </recommendedName>
</protein>
<dbReference type="InterPro" id="IPR004358">
    <property type="entry name" value="Sig_transdc_His_kin-like_C"/>
</dbReference>
<evidence type="ECO:0000256" key="1">
    <source>
        <dbReference type="ARBA" id="ARBA00000085"/>
    </source>
</evidence>
<dbReference type="CDD" id="cd00130">
    <property type="entry name" value="PAS"/>
    <property type="match status" value="2"/>
</dbReference>
<keyword evidence="10" id="KW-1185">Reference proteome</keyword>
<dbReference type="InterPro" id="IPR005467">
    <property type="entry name" value="His_kinase_dom"/>
</dbReference>
<dbReference type="Gene3D" id="1.10.287.130">
    <property type="match status" value="1"/>
</dbReference>